<dbReference type="AlphaFoldDB" id="A0A100IBL9"/>
<organism evidence="2 3">
    <name type="scientific">Aspergillus niger</name>
    <dbReference type="NCBI Taxonomy" id="5061"/>
    <lineage>
        <taxon>Eukaryota</taxon>
        <taxon>Fungi</taxon>
        <taxon>Dikarya</taxon>
        <taxon>Ascomycota</taxon>
        <taxon>Pezizomycotina</taxon>
        <taxon>Eurotiomycetes</taxon>
        <taxon>Eurotiomycetidae</taxon>
        <taxon>Eurotiales</taxon>
        <taxon>Aspergillaceae</taxon>
        <taxon>Aspergillus</taxon>
        <taxon>Aspergillus subgen. Circumdati</taxon>
    </lineage>
</organism>
<evidence type="ECO:0000313" key="3">
    <source>
        <dbReference type="Proteomes" id="UP000068243"/>
    </source>
</evidence>
<protein>
    <recommendedName>
        <fullName evidence="1">Aminoglycoside phosphotransferase domain-containing protein</fullName>
    </recommendedName>
</protein>
<dbReference type="InterPro" id="IPR002575">
    <property type="entry name" value="Aminoglycoside_PTrfase"/>
</dbReference>
<feature type="domain" description="Aminoglycoside phosphotransferase" evidence="1">
    <location>
        <begin position="104"/>
        <end position="244"/>
    </location>
</feature>
<name>A0A100IBL9_ASPNG</name>
<dbReference type="SUPFAM" id="SSF56112">
    <property type="entry name" value="Protein kinase-like (PK-like)"/>
    <property type="match status" value="1"/>
</dbReference>
<comment type="caution">
    <text evidence="2">The sequence shown here is derived from an EMBL/GenBank/DDBJ whole genome shotgun (WGS) entry which is preliminary data.</text>
</comment>
<dbReference type="EMBL" id="BCMY01000003">
    <property type="protein sequence ID" value="GAQ38293.1"/>
    <property type="molecule type" value="Genomic_DNA"/>
</dbReference>
<reference evidence="3" key="1">
    <citation type="journal article" date="2016" name="Genome Announc.">
        <title>Draft genome sequence of Aspergillus niger strain An76.</title>
        <authorList>
            <person name="Gong W."/>
            <person name="Cheng Z."/>
            <person name="Zhang H."/>
            <person name="Liu L."/>
            <person name="Gao P."/>
            <person name="Wang L."/>
        </authorList>
    </citation>
    <scope>NUCLEOTIDE SEQUENCE [LARGE SCALE GENOMIC DNA]</scope>
    <source>
        <strain evidence="3">An76</strain>
    </source>
</reference>
<sequence>MATSSLDYSVDQAIASFFERTTATRSACDAFAREHLGGEVVPVAVQGVCSYTIYAGPNGEFVVQFRLKSSRLSMETVNLACTIYGDFAPKVVFRGGIGEDAEGKEALYIYVMDRMKGISYLDFILAHNNQFPESSAEFSSWRKNLVIDVANFFALSWKSPQVMDQSYRDSLYNQYKSELELLLISLPDRFRPLIQKSISSLPAIFSLPMVLLHRDFDVCNIMVNETTCNLVGVVDWAEAEVAPFGLNLHSLQRLISKVHLKSGCMRYDDYVTLEDIFWSTFNNEAGGLSDETVKTIEAARIVGLLLSRGFTSRLSKTTEAVPIRDDESGAYNMRDLDGLLINPATRYIDLA</sequence>
<proteinExistence type="predicted"/>
<dbReference type="Proteomes" id="UP000068243">
    <property type="component" value="Unassembled WGS sequence"/>
</dbReference>
<dbReference type="Gene3D" id="3.90.1200.10">
    <property type="match status" value="1"/>
</dbReference>
<dbReference type="OMA" id="KFFALSW"/>
<dbReference type="Pfam" id="PF01636">
    <property type="entry name" value="APH"/>
    <property type="match status" value="1"/>
</dbReference>
<dbReference type="OrthoDB" id="5598852at2759"/>
<evidence type="ECO:0000313" key="2">
    <source>
        <dbReference type="EMBL" id="GAQ38293.1"/>
    </source>
</evidence>
<accession>A0A100IBL9</accession>
<dbReference type="InterPro" id="IPR011009">
    <property type="entry name" value="Kinase-like_dom_sf"/>
</dbReference>
<gene>
    <name evidence="2" type="ORF">ABL_02582</name>
</gene>
<evidence type="ECO:0000259" key="1">
    <source>
        <dbReference type="Pfam" id="PF01636"/>
    </source>
</evidence>